<dbReference type="SUPFAM" id="SSF53901">
    <property type="entry name" value="Thiolase-like"/>
    <property type="match status" value="2"/>
</dbReference>
<reference evidence="6 7" key="1">
    <citation type="submission" date="2021-12" db="EMBL/GenBank/DDBJ databases">
        <title>Discovery of the Pendulisporaceae a myxobacterial family with distinct sporulation behavior and unique specialized metabolism.</title>
        <authorList>
            <person name="Garcia R."/>
            <person name="Popoff A."/>
            <person name="Bader C.D."/>
            <person name="Loehr J."/>
            <person name="Walesch S."/>
            <person name="Walt C."/>
            <person name="Boldt J."/>
            <person name="Bunk B."/>
            <person name="Haeckl F.J.F.P.J."/>
            <person name="Gunesch A.P."/>
            <person name="Birkelbach J."/>
            <person name="Nuebel U."/>
            <person name="Pietschmann T."/>
            <person name="Bach T."/>
            <person name="Mueller R."/>
        </authorList>
    </citation>
    <scope>NUCLEOTIDE SEQUENCE [LARGE SCALE GENOMIC DNA]</scope>
    <source>
        <strain evidence="6 7">MSr12523</strain>
    </source>
</reference>
<evidence type="ECO:0000256" key="1">
    <source>
        <dbReference type="ARBA" id="ARBA00008467"/>
    </source>
</evidence>
<keyword evidence="2 4" id="KW-0808">Transferase</keyword>
<feature type="domain" description="Ketosynthase family 3 (KS3)" evidence="5">
    <location>
        <begin position="1"/>
        <end position="383"/>
    </location>
</feature>
<dbReference type="PROSITE" id="PS52004">
    <property type="entry name" value="KS3_2"/>
    <property type="match status" value="1"/>
</dbReference>
<dbReference type="PANTHER" id="PTHR11712">
    <property type="entry name" value="POLYKETIDE SYNTHASE-RELATED"/>
    <property type="match status" value="1"/>
</dbReference>
<sequence length="390" mass="40573">MKPRAVTGLGVVSAVGVGKDTFFRALSEGAPLANAPRHPIESFDATNYPNAQDTVSEVPGFDPTKYLGDKGLRTLDRLTKLLVVAGRLGMHDAGFKRDGVYVQSSPERVGICCSNAYGSLEAITELDRVAQLEDARYINPAKFPNTVSNSASGYVSIWEDLRALNVSVSDGNCGALDAVACADIYLETRRADALLVGGAEAMSEALYLAFRRLGVVGKGTRLGEGAALLVLEPLEHARARKANVRAEVIGYGTAFHGPEGEELIFASEEAMESAIRIAIADAGVEPGDISVVASSVSGIKSHDEAEIAAISRVLGDVPIAAPKSVLGETLGAGGAMGMAAALAWFGGATPSPIVAGRAPKDVHHVLVTSIGYYGNASAVVMRAPRDAVRG</sequence>
<evidence type="ECO:0000256" key="2">
    <source>
        <dbReference type="ARBA" id="ARBA00022679"/>
    </source>
</evidence>
<evidence type="ECO:0000256" key="4">
    <source>
        <dbReference type="RuleBase" id="RU003694"/>
    </source>
</evidence>
<dbReference type="InterPro" id="IPR020841">
    <property type="entry name" value="PKS_Beta-ketoAc_synthase_dom"/>
</dbReference>
<accession>A0ABZ2KI84</accession>
<evidence type="ECO:0000256" key="3">
    <source>
        <dbReference type="ARBA" id="ARBA00023315"/>
    </source>
</evidence>
<dbReference type="Pfam" id="PF02801">
    <property type="entry name" value="Ketoacyl-synt_C"/>
    <property type="match status" value="1"/>
</dbReference>
<evidence type="ECO:0000313" key="7">
    <source>
        <dbReference type="Proteomes" id="UP001379533"/>
    </source>
</evidence>
<dbReference type="PANTHER" id="PTHR11712:SF322">
    <property type="entry name" value="POLYKETIDE BETA-KETOACYL SYNTHASE 2-RELATED"/>
    <property type="match status" value="1"/>
</dbReference>
<keyword evidence="7" id="KW-1185">Reference proteome</keyword>
<keyword evidence="3" id="KW-0012">Acyltransferase</keyword>
<dbReference type="InterPro" id="IPR016039">
    <property type="entry name" value="Thiolase-like"/>
</dbReference>
<protein>
    <recommendedName>
        <fullName evidence="5">Ketosynthase family 3 (KS3) domain-containing protein</fullName>
    </recommendedName>
</protein>
<proteinExistence type="inferred from homology"/>
<evidence type="ECO:0000313" key="6">
    <source>
        <dbReference type="EMBL" id="WXA98397.1"/>
    </source>
</evidence>
<gene>
    <name evidence="6" type="ORF">LZC95_16360</name>
</gene>
<dbReference type="InterPro" id="IPR014031">
    <property type="entry name" value="Ketoacyl_synth_C"/>
</dbReference>
<dbReference type="InterPro" id="IPR000794">
    <property type="entry name" value="Beta-ketoacyl_synthase"/>
</dbReference>
<dbReference type="SMART" id="SM00825">
    <property type="entry name" value="PKS_KS"/>
    <property type="match status" value="1"/>
</dbReference>
<comment type="similarity">
    <text evidence="1 4">Belongs to the thiolase-like superfamily. Beta-ketoacyl-ACP synthases family.</text>
</comment>
<evidence type="ECO:0000259" key="5">
    <source>
        <dbReference type="PROSITE" id="PS52004"/>
    </source>
</evidence>
<dbReference type="Proteomes" id="UP001379533">
    <property type="component" value="Chromosome"/>
</dbReference>
<name>A0ABZ2KI84_9BACT</name>
<dbReference type="Pfam" id="PF00109">
    <property type="entry name" value="ketoacyl-synt"/>
    <property type="match status" value="1"/>
</dbReference>
<dbReference type="InterPro" id="IPR014030">
    <property type="entry name" value="Ketoacyl_synth_N"/>
</dbReference>
<dbReference type="RefSeq" id="WP_394849011.1">
    <property type="nucleotide sequence ID" value="NZ_CP089982.1"/>
</dbReference>
<dbReference type="Gene3D" id="3.40.47.10">
    <property type="match status" value="2"/>
</dbReference>
<organism evidence="6 7">
    <name type="scientific">Pendulispora brunnea</name>
    <dbReference type="NCBI Taxonomy" id="2905690"/>
    <lineage>
        <taxon>Bacteria</taxon>
        <taxon>Pseudomonadati</taxon>
        <taxon>Myxococcota</taxon>
        <taxon>Myxococcia</taxon>
        <taxon>Myxococcales</taxon>
        <taxon>Sorangiineae</taxon>
        <taxon>Pendulisporaceae</taxon>
        <taxon>Pendulispora</taxon>
    </lineage>
</organism>
<dbReference type="EMBL" id="CP089982">
    <property type="protein sequence ID" value="WXA98397.1"/>
    <property type="molecule type" value="Genomic_DNA"/>
</dbReference>